<dbReference type="PROSITE" id="PS00662">
    <property type="entry name" value="T2SP_E"/>
    <property type="match status" value="1"/>
</dbReference>
<dbReference type="PANTHER" id="PTHR30258:SF1">
    <property type="entry name" value="PROTEIN TRANSPORT PROTEIN HOFB HOMOLOG"/>
    <property type="match status" value="1"/>
</dbReference>
<evidence type="ECO:0000256" key="3">
    <source>
        <dbReference type="ARBA" id="ARBA00022840"/>
    </source>
</evidence>
<dbReference type="SUPFAM" id="SSF52540">
    <property type="entry name" value="P-loop containing nucleoside triphosphate hydrolases"/>
    <property type="match status" value="1"/>
</dbReference>
<evidence type="ECO:0000313" key="6">
    <source>
        <dbReference type="Proteomes" id="UP000287996"/>
    </source>
</evidence>
<dbReference type="GO" id="GO:0005886">
    <property type="term" value="C:plasma membrane"/>
    <property type="evidence" value="ECO:0007669"/>
    <property type="project" value="TreeGrafter"/>
</dbReference>
<evidence type="ECO:0000259" key="4">
    <source>
        <dbReference type="PROSITE" id="PS00662"/>
    </source>
</evidence>
<comment type="similarity">
    <text evidence="1">Belongs to the GSP E family.</text>
</comment>
<dbReference type="GO" id="GO:0016887">
    <property type="term" value="F:ATP hydrolysis activity"/>
    <property type="evidence" value="ECO:0007669"/>
    <property type="project" value="TreeGrafter"/>
</dbReference>
<keyword evidence="3" id="KW-0067">ATP-binding</keyword>
<dbReference type="InterPro" id="IPR001482">
    <property type="entry name" value="T2SS/T4SS_dom"/>
</dbReference>
<gene>
    <name evidence="5" type="ORF">CWI84_07120</name>
</gene>
<dbReference type="Pfam" id="PF00437">
    <property type="entry name" value="T2SSE"/>
    <property type="match status" value="1"/>
</dbReference>
<organism evidence="5 6">
    <name type="scientific">Idiomarina tyrosinivorans</name>
    <dbReference type="NCBI Taxonomy" id="1445662"/>
    <lineage>
        <taxon>Bacteria</taxon>
        <taxon>Pseudomonadati</taxon>
        <taxon>Pseudomonadota</taxon>
        <taxon>Gammaproteobacteria</taxon>
        <taxon>Alteromonadales</taxon>
        <taxon>Idiomarinaceae</taxon>
        <taxon>Idiomarina</taxon>
    </lineage>
</organism>
<feature type="domain" description="Bacterial type II secretion system protein E" evidence="4">
    <location>
        <begin position="294"/>
        <end position="308"/>
    </location>
</feature>
<accession>A0A432ZQ87</accession>
<dbReference type="Gene3D" id="3.40.50.300">
    <property type="entry name" value="P-loop containing nucleotide triphosphate hydrolases"/>
    <property type="match status" value="1"/>
</dbReference>
<dbReference type="Gene3D" id="3.30.450.90">
    <property type="match status" value="1"/>
</dbReference>
<dbReference type="CDD" id="cd01129">
    <property type="entry name" value="PulE-GspE-like"/>
    <property type="match status" value="1"/>
</dbReference>
<keyword evidence="6" id="KW-1185">Reference proteome</keyword>
<dbReference type="GO" id="GO:0005524">
    <property type="term" value="F:ATP binding"/>
    <property type="evidence" value="ECO:0007669"/>
    <property type="project" value="UniProtKB-KW"/>
</dbReference>
<dbReference type="PANTHER" id="PTHR30258">
    <property type="entry name" value="TYPE II SECRETION SYSTEM PROTEIN GSPE-RELATED"/>
    <property type="match status" value="1"/>
</dbReference>
<proteinExistence type="inferred from homology"/>
<keyword evidence="2" id="KW-0547">Nucleotide-binding</keyword>
<evidence type="ECO:0000256" key="2">
    <source>
        <dbReference type="ARBA" id="ARBA00022741"/>
    </source>
</evidence>
<dbReference type="SMART" id="SM00382">
    <property type="entry name" value="AAA"/>
    <property type="match status" value="1"/>
</dbReference>
<evidence type="ECO:0000313" key="5">
    <source>
        <dbReference type="EMBL" id="RUO80064.1"/>
    </source>
</evidence>
<dbReference type="EMBL" id="PIQH01000006">
    <property type="protein sequence ID" value="RUO80064.1"/>
    <property type="molecule type" value="Genomic_DNA"/>
</dbReference>
<dbReference type="OrthoDB" id="9776961at2"/>
<dbReference type="Proteomes" id="UP000287996">
    <property type="component" value="Unassembled WGS sequence"/>
</dbReference>
<dbReference type="RefSeq" id="WP_126841901.1">
    <property type="nucleotide sequence ID" value="NZ_PIQH01000006.1"/>
</dbReference>
<dbReference type="InterPro" id="IPR003593">
    <property type="entry name" value="AAA+_ATPase"/>
</dbReference>
<sequence>MSACLLEKWDARALPPQPFSHNFLQQTPCVVLQDYPELIVVAAAAEMLPRLRQTLRFAGYQQLLMVCSDSHAVEQYLEMLSQPKAISPGASEAADDPLLQLLQQTELQQLSDIHIEPQQFGTNIRQRLQGKLQRVTQLSLQQGHKLITRIKVAAELDIGEQRRPQDGRLQHTVGQQSWQFRVSSLASLWGEKLVLRKLANASELPQLAALGLTEPQYQLWVKQLQRAQGLILVTGPTGSGKTTSLYAALQSLSHEQLNICSVEDPVEMALAGVQQVTVNDAIGLRFATILRALLRQDPDVILVGEIRDAETACIAVQAAQTGHLVLASVHTQSAIDTLQRLQQLGIAEADLAASLQLIISQRLVRVLCQHCRQQREDGFWQAIGCSRCRYGYRQRKAFFEVVPTHSAHGAASKLSSDADIQQWLAPWGLAPLSNSLLMAARNGEISVDDLQRWRGIDD</sequence>
<protein>
    <submittedName>
        <fullName evidence="5">Type II secretion system protein GspE</fullName>
    </submittedName>
</protein>
<name>A0A432ZQ87_9GAMM</name>
<reference evidence="5 6" key="1">
    <citation type="journal article" date="2011" name="Front. Microbiol.">
        <title>Genomic signatures of strain selection and enhancement in Bacillus atrophaeus var. globigii, a historical biowarfare simulant.</title>
        <authorList>
            <person name="Gibbons H.S."/>
            <person name="Broomall S.M."/>
            <person name="McNew L.A."/>
            <person name="Daligault H."/>
            <person name="Chapman C."/>
            <person name="Bruce D."/>
            <person name="Karavis M."/>
            <person name="Krepps M."/>
            <person name="McGregor P.A."/>
            <person name="Hong C."/>
            <person name="Park K.H."/>
            <person name="Akmal A."/>
            <person name="Feldman A."/>
            <person name="Lin J.S."/>
            <person name="Chang W.E."/>
            <person name="Higgs B.W."/>
            <person name="Demirev P."/>
            <person name="Lindquist J."/>
            <person name="Liem A."/>
            <person name="Fochler E."/>
            <person name="Read T.D."/>
            <person name="Tapia R."/>
            <person name="Johnson S."/>
            <person name="Bishop-Lilly K.A."/>
            <person name="Detter C."/>
            <person name="Han C."/>
            <person name="Sozhamannan S."/>
            <person name="Rosenzweig C.N."/>
            <person name="Skowronski E.W."/>
        </authorList>
    </citation>
    <scope>NUCLEOTIDE SEQUENCE [LARGE SCALE GENOMIC DNA]</scope>
    <source>
        <strain evidence="5 6">CC-PW-9</strain>
    </source>
</reference>
<dbReference type="InterPro" id="IPR027417">
    <property type="entry name" value="P-loop_NTPase"/>
</dbReference>
<evidence type="ECO:0000256" key="1">
    <source>
        <dbReference type="ARBA" id="ARBA00006611"/>
    </source>
</evidence>
<comment type="caution">
    <text evidence="5">The sequence shown here is derived from an EMBL/GenBank/DDBJ whole genome shotgun (WGS) entry which is preliminary data.</text>
</comment>
<dbReference type="AlphaFoldDB" id="A0A432ZQ87"/>